<dbReference type="EMBL" id="QEFC01004205">
    <property type="protein sequence ID" value="KAE9445386.1"/>
    <property type="molecule type" value="Genomic_DNA"/>
</dbReference>
<organism evidence="5">
    <name type="scientific">Rhododendron williamsianum</name>
    <dbReference type="NCBI Taxonomy" id="262921"/>
    <lineage>
        <taxon>Eukaryota</taxon>
        <taxon>Viridiplantae</taxon>
        <taxon>Streptophyta</taxon>
        <taxon>Embryophyta</taxon>
        <taxon>Tracheophyta</taxon>
        <taxon>Spermatophyta</taxon>
        <taxon>Magnoliopsida</taxon>
        <taxon>eudicotyledons</taxon>
        <taxon>Gunneridae</taxon>
        <taxon>Pentapetalae</taxon>
        <taxon>asterids</taxon>
        <taxon>Ericales</taxon>
        <taxon>Ericaceae</taxon>
        <taxon>Ericoideae</taxon>
        <taxon>Rhodoreae</taxon>
        <taxon>Rhododendron</taxon>
    </lineage>
</organism>
<dbReference type="InterPro" id="IPR006569">
    <property type="entry name" value="CID_dom"/>
</dbReference>
<dbReference type="OrthoDB" id="62853at2759"/>
<dbReference type="PROSITE" id="PS51391">
    <property type="entry name" value="CID"/>
    <property type="match status" value="1"/>
</dbReference>
<reference evidence="5" key="1">
    <citation type="journal article" date="2019" name="Genome Biol. Evol.">
        <title>The Rhododendron genome and chromosomal organization provide insight into shared whole-genome duplications across the heath family (Ericaceae).</title>
        <authorList>
            <person name="Soza V.L."/>
            <person name="Lindsley D."/>
            <person name="Waalkes A."/>
            <person name="Ramage E."/>
            <person name="Patwardhan R.P."/>
            <person name="Burton J.N."/>
            <person name="Adey A."/>
            <person name="Kumar A."/>
            <person name="Qiu R."/>
            <person name="Shendure J."/>
            <person name="Hall B."/>
        </authorList>
    </citation>
    <scope>NUCLEOTIDE SEQUENCE</scope>
    <source>
        <strain evidence="5">RSF 1966-606</strain>
    </source>
</reference>
<feature type="compositionally biased region" description="Basic and acidic residues" evidence="2">
    <location>
        <begin position="1168"/>
        <end position="1177"/>
    </location>
</feature>
<feature type="compositionally biased region" description="Polar residues" evidence="2">
    <location>
        <begin position="1384"/>
        <end position="1400"/>
    </location>
</feature>
<feature type="compositionally biased region" description="Basic and acidic residues" evidence="2">
    <location>
        <begin position="629"/>
        <end position="643"/>
    </location>
</feature>
<proteinExistence type="predicted"/>
<feature type="region of interest" description="Disordered" evidence="2">
    <location>
        <begin position="307"/>
        <end position="490"/>
    </location>
</feature>
<feature type="compositionally biased region" description="Polar residues" evidence="2">
    <location>
        <begin position="655"/>
        <end position="686"/>
    </location>
</feature>
<dbReference type="InterPro" id="IPR008942">
    <property type="entry name" value="ENTH_VHS"/>
</dbReference>
<feature type="compositionally biased region" description="Polar residues" evidence="2">
    <location>
        <begin position="1317"/>
        <end position="1328"/>
    </location>
</feature>
<dbReference type="PANTHER" id="PTHR12550:SF70">
    <property type="entry name" value="JIL-1 ANCHORING AND STABILIZING PROTEIN, ISOFORM A"/>
    <property type="match status" value="1"/>
</dbReference>
<feature type="region of interest" description="Disordered" evidence="2">
    <location>
        <begin position="1365"/>
        <end position="1418"/>
    </location>
</feature>
<comment type="caution">
    <text evidence="5">The sequence shown here is derived from an EMBL/GenBank/DDBJ whole genome shotgun (WGS) entry which is preliminary data.</text>
</comment>
<evidence type="ECO:0000313" key="5">
    <source>
        <dbReference type="EMBL" id="KAE9445386.1"/>
    </source>
</evidence>
<feature type="region of interest" description="Disordered" evidence="2">
    <location>
        <begin position="532"/>
        <end position="557"/>
    </location>
</feature>
<evidence type="ECO:0008006" key="6">
    <source>
        <dbReference type="Google" id="ProtNLM"/>
    </source>
</evidence>
<gene>
    <name evidence="5" type="ORF">C3L33_22716</name>
</gene>
<dbReference type="GO" id="GO:0005634">
    <property type="term" value="C:nucleus"/>
    <property type="evidence" value="ECO:0007669"/>
    <property type="project" value="UniProtKB-ARBA"/>
</dbReference>
<dbReference type="PROSITE" id="PS50812">
    <property type="entry name" value="PWWP"/>
    <property type="match status" value="1"/>
</dbReference>
<feature type="compositionally biased region" description="Polar residues" evidence="2">
    <location>
        <begin position="442"/>
        <end position="467"/>
    </location>
</feature>
<accession>A0A6A4K7X8</accession>
<feature type="compositionally biased region" description="Basic residues" evidence="2">
    <location>
        <begin position="25"/>
        <end position="34"/>
    </location>
</feature>
<dbReference type="Gene3D" id="2.30.30.140">
    <property type="match status" value="1"/>
</dbReference>
<feature type="domain" description="CID" evidence="4">
    <location>
        <begin position="864"/>
        <end position="1059"/>
    </location>
</feature>
<evidence type="ECO:0000259" key="3">
    <source>
        <dbReference type="PROSITE" id="PS50812"/>
    </source>
</evidence>
<dbReference type="SUPFAM" id="SSF63748">
    <property type="entry name" value="Tudor/PWWP/MBT"/>
    <property type="match status" value="1"/>
</dbReference>
<feature type="compositionally biased region" description="Low complexity" evidence="2">
    <location>
        <begin position="644"/>
        <end position="654"/>
    </location>
</feature>
<feature type="region of interest" description="Disordered" evidence="2">
    <location>
        <begin position="571"/>
        <end position="692"/>
    </location>
</feature>
<evidence type="ECO:0000256" key="2">
    <source>
        <dbReference type="SAM" id="MobiDB-lite"/>
    </source>
</evidence>
<protein>
    <recommendedName>
        <fullName evidence="6">PWWP domain-containing protein</fullName>
    </recommendedName>
</protein>
<feature type="compositionally biased region" description="Pro residues" evidence="2">
    <location>
        <begin position="1215"/>
        <end position="1257"/>
    </location>
</feature>
<sequence>RLVGFDRASESDAVGRVSSGAMAPGRRRGAKGGKTKSALSLGDLVLAKVKGFPAWPAKISRPEDWKRAPDPKKYFVQFFGTEEIAFVVPADIQAFTSETKTKLLVRCQGKTVKYFAEAVKEICGAFEVLEQKDSSGLGDDTDRSACGSEVPSVDGVEGGAVEVYLQDGIQKDGTNGETEIRGGRGSGLERCSWKKHKTSNESARTSKGLVLASSPPNGSVPKEEICNVKQEDSVICPEDSKGGTPAVGLETNHNDGVCDAKGDGQKNKSSPLVGSVRAKHSVGGNNLLTNGHQLEKMMSGLKRIPKDERAKNVIQRKSAAGSSIKESSPDLKSDGNAVSRNKTKKMAKDGKDFGLANDGKKDAEVSLEEQAKDKLSGFKKGDHIGPAKRDSVINEVSHPAKRSKHADIENNGSKGSFHTTRKIDSRSPNVPARKTENMELKPSTSHLKTENRTSSLVHTGSVPSNIPSDEEALPPTKRRRRAFEATSDSAIITSDDRTDKFSGAVKDDVLYSDKIKSPVTQLHTKRRAVRLVDEDNEEEARTPIHGGSLSKIHASSGVSDCVTNADVKNEVSALGRPSGRDSSEVEVGHSKECFPSSKLLNESLSPHAEQHGEKRPKKALAANISHCPGKPELERVSSKESKKPLTSPKKSPWSGATNKTLSETPNISRQSKVSGAGTQKKTQSGSGKAPSVVSDSLIHYHNQGTTQRSMSLSSGERSKSTMENSYFLGERMEAVGDDKTSSLIDLKISDSATSIKHLIAAAQAKRRQAHSQNISHGNAGSLSAPSTEMSGRSPSPVASFQPFISGSSNLLQPDVQGYYPRTSIASPHGHLVSSNNQADDEEFEERRVSSGHRPAGGSLSGGTEAAVARDAFEGMIETLSRTKESIGRATRLAIDCAKYGIANEVGNIVHLMLLLTRLWMIYLNVLVSLVQTVDRAGCDNKFIVGHVTKQASLVSYDSVVELLIRKLESEASFHHKVDLFFLVDSITQCSHSHKGIAGASYIPIVQAALPRLLGAAAPPGAAASENRRQCIKVLRLWLERKILPESLLRRYMDDIGVPNDDASAGFFLRRPSRAERAVDDPIREMEGMLVDEYGSNATFQLPGFLSSHVFEEDDEDDLPSCSYKEAAGGSPVESVPATGEGEACAVTPNDRRHFVLEDVDGELEMEDVSGHPKDERPSFANGSFERASEWQGSDGILETDLNYSNELDPVHEGSPPLPFDSPPPTPPLPPSPPPPPSPSPPPPPSSSPPPPPPPPLPSLLNDSNPVPLPSSVPHPSLLPQPSLSPQPLVVSQHIHVSQSSTPSSPKLTYQPPLPHEYSSTPSGNKLVQMTVNTPHGVHIDATIRNEMYAHQSSCFVPAGVGNNPHEPSGFTSSRPLDYGHHDSYLNSQPSQPIQPFQTGNAPLGQRPFHHAPPPQTPSSHYLYPTSTVQQNPYPRPYSLPNLPDGPRRYVADEHWRISTGEFNTDKQRGVWMSGGRASSSGLGLPFAHEGYFRPPLERLPVKNVGFQPAAPSSLPAGVPVPLWRRNNFLVVFTSGHTVSQLLPSRPDMTALNGWRPS</sequence>
<dbReference type="SMART" id="SM00582">
    <property type="entry name" value="RPR"/>
    <property type="match status" value="1"/>
</dbReference>
<feature type="region of interest" description="Disordered" evidence="2">
    <location>
        <begin position="16"/>
        <end position="35"/>
    </location>
</feature>
<dbReference type="CDD" id="cd20147">
    <property type="entry name" value="PWWP_HULK"/>
    <property type="match status" value="1"/>
</dbReference>
<feature type="compositionally biased region" description="Pro residues" evidence="2">
    <location>
        <begin position="1266"/>
        <end position="1284"/>
    </location>
</feature>
<feature type="compositionally biased region" description="Low complexity" evidence="2">
    <location>
        <begin position="1285"/>
        <end position="1300"/>
    </location>
</feature>
<dbReference type="Pfam" id="PF04818">
    <property type="entry name" value="CID"/>
    <property type="match status" value="1"/>
</dbReference>
<feature type="non-terminal residue" evidence="5">
    <location>
        <position position="1"/>
    </location>
</feature>
<feature type="region of interest" description="Disordered" evidence="2">
    <location>
        <begin position="826"/>
        <end position="863"/>
    </location>
</feature>
<feature type="region of interest" description="Disordered" evidence="2">
    <location>
        <begin position="171"/>
        <end position="222"/>
    </location>
</feature>
<feature type="compositionally biased region" description="Basic and acidic residues" evidence="2">
    <location>
        <begin position="346"/>
        <end position="392"/>
    </location>
</feature>
<feature type="region of interest" description="Disordered" evidence="2">
    <location>
        <begin position="763"/>
        <end position="801"/>
    </location>
</feature>
<dbReference type="PANTHER" id="PTHR12550">
    <property type="entry name" value="HEPATOMA-DERIVED GROWTH FACTOR-RELATED"/>
    <property type="match status" value="1"/>
</dbReference>
<dbReference type="Pfam" id="PF00855">
    <property type="entry name" value="PWWP"/>
    <property type="match status" value="1"/>
</dbReference>
<feature type="domain" description="PWWP" evidence="3">
    <location>
        <begin position="41"/>
        <end position="98"/>
    </location>
</feature>
<feature type="region of interest" description="Disordered" evidence="2">
    <location>
        <begin position="1115"/>
        <end position="1144"/>
    </location>
</feature>
<feature type="region of interest" description="Disordered" evidence="2">
    <location>
        <begin position="1205"/>
        <end position="1328"/>
    </location>
</feature>
<feature type="region of interest" description="Disordered" evidence="2">
    <location>
        <begin position="1165"/>
        <end position="1193"/>
    </location>
</feature>
<evidence type="ECO:0000256" key="1">
    <source>
        <dbReference type="ARBA" id="ARBA00022664"/>
    </source>
</evidence>
<feature type="compositionally biased region" description="Polar residues" evidence="2">
    <location>
        <begin position="770"/>
        <end position="801"/>
    </location>
</feature>
<dbReference type="Gene3D" id="1.25.40.90">
    <property type="match status" value="1"/>
</dbReference>
<dbReference type="SMART" id="SM00293">
    <property type="entry name" value="PWWP"/>
    <property type="match status" value="1"/>
</dbReference>
<evidence type="ECO:0000259" key="4">
    <source>
        <dbReference type="PROSITE" id="PS51391"/>
    </source>
</evidence>
<feature type="compositionally biased region" description="Basic and acidic residues" evidence="2">
    <location>
        <begin position="578"/>
        <end position="592"/>
    </location>
</feature>
<dbReference type="InterPro" id="IPR000313">
    <property type="entry name" value="PWWP_dom"/>
</dbReference>
<dbReference type="GO" id="GO:0006397">
    <property type="term" value="P:mRNA processing"/>
    <property type="evidence" value="ECO:0007669"/>
    <property type="project" value="UniProtKB-KW"/>
</dbReference>
<name>A0A6A4K7X8_9ERIC</name>
<keyword evidence="1" id="KW-0507">mRNA processing</keyword>